<evidence type="ECO:0000313" key="1">
    <source>
        <dbReference type="EMBL" id="MBS4195653.1"/>
    </source>
</evidence>
<organism evidence="1 2">
    <name type="scientific">Lederbergia citri</name>
    <dbReference type="NCBI Taxonomy" id="2833580"/>
    <lineage>
        <taxon>Bacteria</taxon>
        <taxon>Bacillati</taxon>
        <taxon>Bacillota</taxon>
        <taxon>Bacilli</taxon>
        <taxon>Bacillales</taxon>
        <taxon>Bacillaceae</taxon>
        <taxon>Lederbergia</taxon>
    </lineage>
</organism>
<sequence>MEWVLAILFGAAVLLLILSFLQSMKTSSKLEQQMDQLSYSLLDDIHQLEQKIRNLEIDAEITAQEAGILPATSEQRLLLRDMLDLHKRGYSFDSIATKKQLNKNEVDSMLAPYIKAKDERSKVAQ</sequence>
<protein>
    <submittedName>
        <fullName evidence="1">Uncharacterized protein</fullName>
    </submittedName>
</protein>
<comment type="caution">
    <text evidence="1">The sequence shown here is derived from an EMBL/GenBank/DDBJ whole genome shotgun (WGS) entry which is preliminary data.</text>
</comment>
<dbReference type="AlphaFoldDB" id="A0A942TDE7"/>
<evidence type="ECO:0000313" key="2">
    <source>
        <dbReference type="Proteomes" id="UP000681414"/>
    </source>
</evidence>
<dbReference type="EMBL" id="JAGYPG010000002">
    <property type="protein sequence ID" value="MBS4195653.1"/>
    <property type="molecule type" value="Genomic_DNA"/>
</dbReference>
<name>A0A942TDE7_9BACI</name>
<proteinExistence type="predicted"/>
<dbReference type="RefSeq" id="WP_213124855.1">
    <property type="nucleotide sequence ID" value="NZ_JAGYPG010000002.1"/>
</dbReference>
<reference evidence="1 2" key="1">
    <citation type="submission" date="2021-05" db="EMBL/GenBank/DDBJ databases">
        <title>Novel Bacillus species.</title>
        <authorList>
            <person name="Liu G."/>
        </authorList>
    </citation>
    <scope>NUCLEOTIDE SEQUENCE [LARGE SCALE GENOMIC DNA]</scope>
    <source>
        <strain evidence="2">FJAT-49780</strain>
    </source>
</reference>
<dbReference type="Proteomes" id="UP000681414">
    <property type="component" value="Unassembled WGS sequence"/>
</dbReference>
<accession>A0A942TDE7</accession>
<keyword evidence="2" id="KW-1185">Reference proteome</keyword>
<gene>
    <name evidence="1" type="ORF">KHA97_11345</name>
</gene>